<evidence type="ECO:0000313" key="2">
    <source>
        <dbReference type="Proteomes" id="UP000198432"/>
    </source>
</evidence>
<gene>
    <name evidence="1" type="ORF">SAMN06296052_13114</name>
</gene>
<organism evidence="1 2">
    <name type="scientific">Pontibacter ummariensis</name>
    <dbReference type="NCBI Taxonomy" id="1610492"/>
    <lineage>
        <taxon>Bacteria</taxon>
        <taxon>Pseudomonadati</taxon>
        <taxon>Bacteroidota</taxon>
        <taxon>Cytophagia</taxon>
        <taxon>Cytophagales</taxon>
        <taxon>Hymenobacteraceae</taxon>
        <taxon>Pontibacter</taxon>
    </lineage>
</organism>
<dbReference type="Proteomes" id="UP000198432">
    <property type="component" value="Unassembled WGS sequence"/>
</dbReference>
<sequence length="149" mass="16869">MMQETAGRVSESSSDKANQQVQAEIMENIGRYKGASEAVLRKRIQQLDKEWDLERSLEVNASTLALSGVLLSVFVDRRWLILPGVVTRFLLQHGLQGWCPPLPLLNKLGFRSRREIDEEKFALKLLRGDFQGTSESSDPAAVLKAFRKR</sequence>
<dbReference type="Gene3D" id="6.10.140.1340">
    <property type="match status" value="1"/>
</dbReference>
<accession>A0A239KTN6</accession>
<dbReference type="OrthoDB" id="9799383at2"/>
<reference evidence="2" key="1">
    <citation type="submission" date="2017-06" db="EMBL/GenBank/DDBJ databases">
        <authorList>
            <person name="Varghese N."/>
            <person name="Submissions S."/>
        </authorList>
    </citation>
    <scope>NUCLEOTIDE SEQUENCE [LARGE SCALE GENOMIC DNA]</scope>
    <source>
        <strain evidence="2">NKM1</strain>
    </source>
</reference>
<proteinExistence type="predicted"/>
<evidence type="ECO:0008006" key="3">
    <source>
        <dbReference type="Google" id="ProtNLM"/>
    </source>
</evidence>
<evidence type="ECO:0000313" key="1">
    <source>
        <dbReference type="EMBL" id="SNT20869.1"/>
    </source>
</evidence>
<keyword evidence="2" id="KW-1185">Reference proteome</keyword>
<protein>
    <recommendedName>
        <fullName evidence="3">DUF2892 domain-containing protein</fullName>
    </recommendedName>
</protein>
<dbReference type="RefSeq" id="WP_089321487.1">
    <property type="nucleotide sequence ID" value="NZ_FZOQ01000031.1"/>
</dbReference>
<dbReference type="EMBL" id="FZOQ01000031">
    <property type="protein sequence ID" value="SNT20869.1"/>
    <property type="molecule type" value="Genomic_DNA"/>
</dbReference>
<dbReference type="AlphaFoldDB" id="A0A239KTN6"/>
<name>A0A239KTN6_9BACT</name>